<dbReference type="OrthoDB" id="8831at2157"/>
<accession>A0A8T8K7S0</accession>
<feature type="binding site" evidence="5">
    <location>
        <position position="150"/>
    </location>
    <ligand>
        <name>Ca(2+)</name>
        <dbReference type="ChEBI" id="CHEBI:29108"/>
    </ligand>
</feature>
<feature type="domain" description="Archease" evidence="6">
    <location>
        <begin position="15"/>
        <end position="151"/>
    </location>
</feature>
<dbReference type="HAMAP" id="MF_01222">
    <property type="entry name" value="Archease_arch"/>
    <property type="match status" value="1"/>
</dbReference>
<comment type="similarity">
    <text evidence="1 5">Belongs to the archease family.</text>
</comment>
<proteinExistence type="inferred from homology"/>
<protein>
    <recommendedName>
        <fullName evidence="5">Protein archease</fullName>
    </recommendedName>
</protein>
<dbReference type="InterPro" id="IPR036820">
    <property type="entry name" value="Archease_dom_sf"/>
</dbReference>
<name>A0A8T8K7S0_9EURY</name>
<dbReference type="RefSeq" id="WP_211532551.1">
    <property type="nucleotide sequence ID" value="NZ_CP058560.1"/>
</dbReference>
<dbReference type="KEGG" id="meme:HYG87_07385"/>
<feature type="binding site" evidence="5">
    <location>
        <position position="151"/>
    </location>
    <ligand>
        <name>Ca(2+)</name>
        <dbReference type="ChEBI" id="CHEBI:29108"/>
    </ligand>
</feature>
<gene>
    <name evidence="7" type="ORF">HYG87_07385</name>
</gene>
<evidence type="ECO:0000313" key="7">
    <source>
        <dbReference type="EMBL" id="QUH23595.1"/>
    </source>
</evidence>
<dbReference type="AlphaFoldDB" id="A0A8T8K7S0"/>
<dbReference type="PANTHER" id="PTHR12682:SF11">
    <property type="entry name" value="PROTEIN ARCHEASE"/>
    <property type="match status" value="1"/>
</dbReference>
<dbReference type="GO" id="GO:0005509">
    <property type="term" value="F:calcium ion binding"/>
    <property type="evidence" value="ECO:0007669"/>
    <property type="project" value="UniProtKB-UniRule"/>
</dbReference>
<feature type="binding site" evidence="5">
    <location>
        <position position="23"/>
    </location>
    <ligand>
        <name>Ca(2+)</name>
        <dbReference type="ChEBI" id="CHEBI:29108"/>
    </ligand>
</feature>
<dbReference type="GO" id="GO:0006388">
    <property type="term" value="P:tRNA splicing, via endonucleolytic cleavage and ligation"/>
    <property type="evidence" value="ECO:0007669"/>
    <property type="project" value="UniProtKB-UniRule"/>
</dbReference>
<dbReference type="InterPro" id="IPR002804">
    <property type="entry name" value="Archease"/>
</dbReference>
<evidence type="ECO:0000256" key="4">
    <source>
        <dbReference type="ARBA" id="ARBA00022837"/>
    </source>
</evidence>
<organism evidence="7 8">
    <name type="scientific">Methanobacterium alkalithermotolerans</name>
    <dbReference type="NCBI Taxonomy" id="2731220"/>
    <lineage>
        <taxon>Archaea</taxon>
        <taxon>Methanobacteriati</taxon>
        <taxon>Methanobacteriota</taxon>
        <taxon>Methanomada group</taxon>
        <taxon>Methanobacteria</taxon>
        <taxon>Methanobacteriales</taxon>
        <taxon>Methanobacteriaceae</taxon>
        <taxon>Methanobacterium</taxon>
    </lineage>
</organism>
<dbReference type="InterPro" id="IPR023572">
    <property type="entry name" value="Archease_dom"/>
</dbReference>
<keyword evidence="8" id="KW-1185">Reference proteome</keyword>
<keyword evidence="3 5" id="KW-0479">Metal-binding</keyword>
<sequence>MNNNFDSGNGSRPQFEFFDVTADAGYLAYGSTLEESFENAGLAMFEVMTRTSQIQKVEKREIEVKSEDKVSLLYDYLEELIFLHDVEFMVFSDFKVNIKKEGEDYILHGLFRGEKFNPEIHERRDEVKAVTFHMMEVIEENGYRVRVILDL</sequence>
<evidence type="ECO:0000313" key="8">
    <source>
        <dbReference type="Proteomes" id="UP000681041"/>
    </source>
</evidence>
<evidence type="ECO:0000256" key="1">
    <source>
        <dbReference type="ARBA" id="ARBA00007963"/>
    </source>
</evidence>
<dbReference type="EMBL" id="CP058560">
    <property type="protein sequence ID" value="QUH23595.1"/>
    <property type="molecule type" value="Genomic_DNA"/>
</dbReference>
<dbReference type="Gene3D" id="3.55.10.10">
    <property type="entry name" value="Archease domain"/>
    <property type="match status" value="1"/>
</dbReference>
<dbReference type="Proteomes" id="UP000681041">
    <property type="component" value="Chromosome"/>
</dbReference>
<dbReference type="InterPro" id="IPR022952">
    <property type="entry name" value="Archease_arc"/>
</dbReference>
<dbReference type="GeneID" id="64820576"/>
<evidence type="ECO:0000256" key="2">
    <source>
        <dbReference type="ARBA" id="ARBA00022694"/>
    </source>
</evidence>
<dbReference type="PANTHER" id="PTHR12682">
    <property type="entry name" value="ARCHEASE"/>
    <property type="match status" value="1"/>
</dbReference>
<evidence type="ECO:0000256" key="5">
    <source>
        <dbReference type="HAMAP-Rule" id="MF_01222"/>
    </source>
</evidence>
<comment type="function">
    <text evidence="5">Activates the tRNA-splicing ligase complex by facilitating the enzymatic turnover of catalytic subunit RtcB. Acts by promoting the guanylylation of RtcB, a key intermediate step in tRNA ligation. Can also alter the NTP specificity of RtcB such that ATP, dGTP or ITP is used efficiently.</text>
</comment>
<evidence type="ECO:0000256" key="3">
    <source>
        <dbReference type="ARBA" id="ARBA00022723"/>
    </source>
</evidence>
<dbReference type="NCBIfam" id="NF001617">
    <property type="entry name" value="PRK00407.1"/>
    <property type="match status" value="1"/>
</dbReference>
<evidence type="ECO:0000259" key="6">
    <source>
        <dbReference type="Pfam" id="PF01951"/>
    </source>
</evidence>
<reference evidence="7" key="1">
    <citation type="submission" date="2020-07" db="EMBL/GenBank/DDBJ databases">
        <title>Methanobacterium. sp. MethCan genome.</title>
        <authorList>
            <person name="Postec A."/>
            <person name="Quemeneur M."/>
        </authorList>
    </citation>
    <scope>NUCLEOTIDE SEQUENCE</scope>
    <source>
        <strain evidence="7">MethCAN</strain>
    </source>
</reference>
<dbReference type="SUPFAM" id="SSF69819">
    <property type="entry name" value="MTH1598-like"/>
    <property type="match status" value="1"/>
</dbReference>
<keyword evidence="4 5" id="KW-0106">Calcium</keyword>
<keyword evidence="2 5" id="KW-0819">tRNA processing</keyword>
<dbReference type="Pfam" id="PF01951">
    <property type="entry name" value="Archease"/>
    <property type="match status" value="1"/>
</dbReference>